<accession>A0A329MKS8</accession>
<keyword evidence="2" id="KW-0378">Hydrolase</keyword>
<comment type="similarity">
    <text evidence="1">Belongs to the glycosyl hydrolase 20 family.</text>
</comment>
<reference evidence="5 6" key="1">
    <citation type="journal article" date="2009" name="Int. J. Syst. Evol. Microbiol.">
        <title>Paenibacillus contaminans sp. nov., isolated from a contaminated laboratory plate.</title>
        <authorList>
            <person name="Chou J.H."/>
            <person name="Lee J.H."/>
            <person name="Lin M.C."/>
            <person name="Chang P.S."/>
            <person name="Arun A.B."/>
            <person name="Young C.C."/>
            <person name="Chen W.M."/>
        </authorList>
    </citation>
    <scope>NUCLEOTIDE SEQUENCE [LARGE SCALE GENOMIC DNA]</scope>
    <source>
        <strain evidence="5 6">CKOBP-6</strain>
    </source>
</reference>
<dbReference type="Gene3D" id="3.20.20.80">
    <property type="entry name" value="Glycosidases"/>
    <property type="match status" value="1"/>
</dbReference>
<dbReference type="Pfam" id="PF18088">
    <property type="entry name" value="Glyco_H_20C_C"/>
    <property type="match status" value="1"/>
</dbReference>
<organism evidence="5 6">
    <name type="scientific">Paenibacillus contaminans</name>
    <dbReference type="NCBI Taxonomy" id="450362"/>
    <lineage>
        <taxon>Bacteria</taxon>
        <taxon>Bacillati</taxon>
        <taxon>Bacillota</taxon>
        <taxon>Bacilli</taxon>
        <taxon>Bacillales</taxon>
        <taxon>Paenibacillaceae</taxon>
        <taxon>Paenibacillus</taxon>
    </lineage>
</organism>
<evidence type="ECO:0000259" key="3">
    <source>
        <dbReference type="Pfam" id="PF00728"/>
    </source>
</evidence>
<dbReference type="SUPFAM" id="SSF51445">
    <property type="entry name" value="(Trans)glycosidases"/>
    <property type="match status" value="1"/>
</dbReference>
<dbReference type="CDD" id="cd06565">
    <property type="entry name" value="GH20_GcnA-like"/>
    <property type="match status" value="1"/>
</dbReference>
<name>A0A329MKS8_9BACL</name>
<protein>
    <submittedName>
        <fullName evidence="5">Beta-N-acetylhexosaminidase</fullName>
    </submittedName>
</protein>
<dbReference type="EMBL" id="QMFB01000008">
    <property type="protein sequence ID" value="RAV20394.1"/>
    <property type="molecule type" value="Genomic_DNA"/>
</dbReference>
<evidence type="ECO:0000256" key="1">
    <source>
        <dbReference type="ARBA" id="ARBA00006285"/>
    </source>
</evidence>
<keyword evidence="6" id="KW-1185">Reference proteome</keyword>
<dbReference type="GO" id="GO:0005975">
    <property type="term" value="P:carbohydrate metabolic process"/>
    <property type="evidence" value="ECO:0007669"/>
    <property type="project" value="InterPro"/>
</dbReference>
<dbReference type="Pfam" id="PF00728">
    <property type="entry name" value="Glyco_hydro_20"/>
    <property type="match status" value="1"/>
</dbReference>
<evidence type="ECO:0000256" key="2">
    <source>
        <dbReference type="ARBA" id="ARBA00022801"/>
    </source>
</evidence>
<dbReference type="PANTHER" id="PTHR21040">
    <property type="entry name" value="BCDNA.GH04120"/>
    <property type="match status" value="1"/>
</dbReference>
<evidence type="ECO:0000259" key="4">
    <source>
        <dbReference type="Pfam" id="PF18088"/>
    </source>
</evidence>
<gene>
    <name evidence="5" type="ORF">DQG23_15615</name>
</gene>
<comment type="caution">
    <text evidence="5">The sequence shown here is derived from an EMBL/GenBank/DDBJ whole genome shotgun (WGS) entry which is preliminary data.</text>
</comment>
<dbReference type="InterPro" id="IPR041063">
    <property type="entry name" value="Glyco_H_20C_C"/>
</dbReference>
<dbReference type="Proteomes" id="UP000250369">
    <property type="component" value="Unassembled WGS sequence"/>
</dbReference>
<proteinExistence type="inferred from homology"/>
<dbReference type="Gene3D" id="1.20.120.670">
    <property type="entry name" value="N-acetyl-b-d-glucoasminidase"/>
    <property type="match status" value="1"/>
</dbReference>
<dbReference type="GO" id="GO:0004563">
    <property type="term" value="F:beta-N-acetylhexosaminidase activity"/>
    <property type="evidence" value="ECO:0007669"/>
    <property type="project" value="UniProtKB-ARBA"/>
</dbReference>
<feature type="domain" description="Glycoside hydrolase family 20 catalytic" evidence="3">
    <location>
        <begin position="148"/>
        <end position="283"/>
    </location>
</feature>
<sequence>MGETDGMQLYFTGETDGLLQGAAIIAGELGIELTSEGRPVEVVQGAVDKLEVSGDGSGFRIVCGKKAHFYRALGLLAEACRESGTFRIEETPQFTMNGPMFDVSQGNAVMKTDTVKLFLRKMALMGMDMIMLYAEDSYDVKEQPYFGYMRGRYSQDELRELDDYADLFGIEMIPCIQTLSHLRDALKWHAFLDIKDDEETMLVGYERTYEFIEQMIVAASSPVRTKRIHIGMDEAWKLGLGRYLEKNGYSPKFDIMNEHLKRVLAITDKHGLKPMMWSDMYFRAGSKTGDYYDKNGVIPDEVIQNIPPGVQQVYWDYYHYDESFYEEWIERHERFGAKPVFAGGIWNWKGFCLNYGATFASTEAALNVCKRKGVTEIIATLWGDDGTECDWHAAMLGLQLFAEHGFAEKLDEEKLRRRFEFCTGARYDDFINIKYLDETPGISPGNLETYNTSRYLLWQNVMAGLFDRNIRGLGMSEHYAKWEKEMETYAGRNGELNFVFELYRRLCAVLSVKADMGNRISDAYKAGDRGLLSAIAEKELPELAVKARALREYHRKCWHQANKAFGWDVMDVRYGGLLMSIDTAVERIGDYLAGRAERLEELEEERLPFNGKDGLVDCYYYHYMPSASRVAQHY</sequence>
<dbReference type="InterPro" id="IPR017853">
    <property type="entry name" value="GH"/>
</dbReference>
<evidence type="ECO:0000313" key="6">
    <source>
        <dbReference type="Proteomes" id="UP000250369"/>
    </source>
</evidence>
<dbReference type="InterPro" id="IPR038901">
    <property type="entry name" value="HEXDC-like"/>
</dbReference>
<evidence type="ECO:0000313" key="5">
    <source>
        <dbReference type="EMBL" id="RAV20394.1"/>
    </source>
</evidence>
<dbReference type="InterPro" id="IPR015883">
    <property type="entry name" value="Glyco_hydro_20_cat"/>
</dbReference>
<dbReference type="PANTHER" id="PTHR21040:SF8">
    <property type="entry name" value="BCDNA.GH04120"/>
    <property type="match status" value="1"/>
</dbReference>
<dbReference type="AlphaFoldDB" id="A0A329MKS8"/>
<feature type="domain" description="Glycoside Hydrolase 20C C-terminal" evidence="4">
    <location>
        <begin position="428"/>
        <end position="613"/>
    </location>
</feature>